<feature type="region of interest" description="Disordered" evidence="1">
    <location>
        <begin position="1"/>
        <end position="53"/>
    </location>
</feature>
<gene>
    <name evidence="3" type="ORF">TRITD_3Av1G000540</name>
</gene>
<feature type="compositionally biased region" description="Basic residues" evidence="1">
    <location>
        <begin position="1"/>
        <end position="11"/>
    </location>
</feature>
<protein>
    <recommendedName>
        <fullName evidence="2">F-box domain-containing protein</fullName>
    </recommendedName>
</protein>
<organism evidence="3 4">
    <name type="scientific">Triticum turgidum subsp. durum</name>
    <name type="common">Durum wheat</name>
    <name type="synonym">Triticum durum</name>
    <dbReference type="NCBI Taxonomy" id="4567"/>
    <lineage>
        <taxon>Eukaryota</taxon>
        <taxon>Viridiplantae</taxon>
        <taxon>Streptophyta</taxon>
        <taxon>Embryophyta</taxon>
        <taxon>Tracheophyta</taxon>
        <taxon>Spermatophyta</taxon>
        <taxon>Magnoliopsida</taxon>
        <taxon>Liliopsida</taxon>
        <taxon>Poales</taxon>
        <taxon>Poaceae</taxon>
        <taxon>BOP clade</taxon>
        <taxon>Pooideae</taxon>
        <taxon>Triticodae</taxon>
        <taxon>Triticeae</taxon>
        <taxon>Triticinae</taxon>
        <taxon>Triticum</taxon>
    </lineage>
</organism>
<dbReference type="InterPro" id="IPR036047">
    <property type="entry name" value="F-box-like_dom_sf"/>
</dbReference>
<dbReference type="Gramene" id="TRITD3Av1G000540.4">
    <property type="protein sequence ID" value="TRITD3Av1G000540.4"/>
    <property type="gene ID" value="TRITD3Av1G000540"/>
</dbReference>
<evidence type="ECO:0000313" key="3">
    <source>
        <dbReference type="EMBL" id="VAH55239.1"/>
    </source>
</evidence>
<dbReference type="PANTHER" id="PTHR33186">
    <property type="entry name" value="OS10G0136150 PROTEIN-RELATED"/>
    <property type="match status" value="1"/>
</dbReference>
<evidence type="ECO:0000256" key="1">
    <source>
        <dbReference type="SAM" id="MobiDB-lite"/>
    </source>
</evidence>
<name>A0A9R0VG55_TRITD</name>
<feature type="domain" description="F-box" evidence="2">
    <location>
        <begin position="59"/>
        <end position="102"/>
    </location>
</feature>
<dbReference type="CDD" id="cd09917">
    <property type="entry name" value="F-box_SF"/>
    <property type="match status" value="1"/>
</dbReference>
<dbReference type="InterPro" id="IPR001810">
    <property type="entry name" value="F-box_dom"/>
</dbReference>
<dbReference type="OMA" id="CDNRYIT"/>
<dbReference type="SUPFAM" id="SSF81383">
    <property type="entry name" value="F-box domain"/>
    <property type="match status" value="1"/>
</dbReference>
<dbReference type="EMBL" id="LT934115">
    <property type="protein sequence ID" value="VAH55239.1"/>
    <property type="molecule type" value="Genomic_DNA"/>
</dbReference>
<dbReference type="Gene3D" id="1.20.1280.50">
    <property type="match status" value="1"/>
</dbReference>
<dbReference type="PANTHER" id="PTHR33186:SF18">
    <property type="entry name" value="OS10G0136150 PROTEIN"/>
    <property type="match status" value="1"/>
</dbReference>
<evidence type="ECO:0000259" key="2">
    <source>
        <dbReference type="Pfam" id="PF00646"/>
    </source>
</evidence>
<accession>A0A9R0VG55</accession>
<sequence length="437" mass="49317">MAGRRRSRSRIHASEDDDGATRPSRRRRAEVPVPLPDGGDTLSESLLDDSRRPPAPSKWLPLPLDMLWKILLLLPPKPSSRLRASAVSTRWRGIATDPNFKSQFLVHSRNCKPPPILGLFERRRQKFCFTPVLHPPDRIPAERIHISGWMTSSDCDVTACRHGRVLAIDRLLARLVVFAPLTGEERNLPVVPDEFRPPSYFHLNASVLCAANGQDHVHGFCHKSPFKVALLSIYRTGNQFISSVYSSESGTWSDLVSMDAPFEVSLVGVPATLVGNVLYWMLSSNNVCAAMLEFDLDRQSLTVIKGPSGMIDSGSHRIIKTEQGTVGWVRFSFPILEIWLRKKNCQQQQVTTWLLHKTVDMHDILGIPPRSSNKVWHSKLRGYDEANNVIILLVDDSAYMVDLNSMKSTKLDGRRSSMNRCHPFTSFYPPTWPSKKH</sequence>
<proteinExistence type="predicted"/>
<evidence type="ECO:0000313" key="4">
    <source>
        <dbReference type="Proteomes" id="UP000324705"/>
    </source>
</evidence>
<dbReference type="AlphaFoldDB" id="A0A9R0VG55"/>
<dbReference type="Proteomes" id="UP000324705">
    <property type="component" value="Chromosome 3A"/>
</dbReference>
<reference evidence="3 4" key="1">
    <citation type="submission" date="2017-09" db="EMBL/GenBank/DDBJ databases">
        <authorList>
            <consortium name="International Durum Wheat Genome Sequencing Consortium (IDWGSC)"/>
            <person name="Milanesi L."/>
        </authorList>
    </citation>
    <scope>NUCLEOTIDE SEQUENCE [LARGE SCALE GENOMIC DNA]</scope>
    <source>
        <strain evidence="4">cv. Svevo</strain>
    </source>
</reference>
<keyword evidence="4" id="KW-1185">Reference proteome</keyword>
<dbReference type="Pfam" id="PF00646">
    <property type="entry name" value="F-box"/>
    <property type="match status" value="1"/>
</dbReference>